<organism evidence="3 4">
    <name type="scientific">Devosia lucknowensis</name>
    <dbReference type="NCBI Taxonomy" id="1096929"/>
    <lineage>
        <taxon>Bacteria</taxon>
        <taxon>Pseudomonadati</taxon>
        <taxon>Pseudomonadota</taxon>
        <taxon>Alphaproteobacteria</taxon>
        <taxon>Hyphomicrobiales</taxon>
        <taxon>Devosiaceae</taxon>
        <taxon>Devosia</taxon>
    </lineage>
</organism>
<dbReference type="RefSeq" id="WP_086470073.1">
    <property type="nucleotide sequence ID" value="NZ_FXWK01000001.1"/>
</dbReference>
<dbReference type="PRINTS" id="PR00080">
    <property type="entry name" value="SDRFAMILY"/>
</dbReference>
<dbReference type="PANTHER" id="PTHR43157">
    <property type="entry name" value="PHOSPHATIDYLINOSITOL-GLYCAN BIOSYNTHESIS CLASS F PROTEIN-RELATED"/>
    <property type="match status" value="1"/>
</dbReference>
<reference evidence="4" key="1">
    <citation type="submission" date="2017-04" db="EMBL/GenBank/DDBJ databases">
        <authorList>
            <person name="Varghese N."/>
            <person name="Submissions S."/>
        </authorList>
    </citation>
    <scope>NUCLEOTIDE SEQUENCE [LARGE SCALE GENOMIC DNA]</scope>
</reference>
<dbReference type="Proteomes" id="UP000194474">
    <property type="component" value="Unassembled WGS sequence"/>
</dbReference>
<dbReference type="NCBIfam" id="NF004513">
    <property type="entry name" value="PRK05854.1"/>
    <property type="match status" value="1"/>
</dbReference>
<dbReference type="PANTHER" id="PTHR43157:SF73">
    <property type="entry name" value="WW DOMAIN-CONTAINING OXIDOREDUCTASE-LIKE PROTEIN"/>
    <property type="match status" value="1"/>
</dbReference>
<evidence type="ECO:0000256" key="2">
    <source>
        <dbReference type="RuleBase" id="RU000363"/>
    </source>
</evidence>
<dbReference type="NCBIfam" id="NF004846">
    <property type="entry name" value="PRK06197.1"/>
    <property type="match status" value="1"/>
</dbReference>
<dbReference type="Pfam" id="PF00106">
    <property type="entry name" value="adh_short"/>
    <property type="match status" value="1"/>
</dbReference>
<proteinExistence type="inferred from homology"/>
<accession>A0A1Y6FCE0</accession>
<dbReference type="SUPFAM" id="SSF51735">
    <property type="entry name" value="NAD(P)-binding Rossmann-fold domains"/>
    <property type="match status" value="1"/>
</dbReference>
<dbReference type="CDD" id="cd05327">
    <property type="entry name" value="retinol-DH_like_SDR_c_like"/>
    <property type="match status" value="1"/>
</dbReference>
<comment type="similarity">
    <text evidence="2">Belongs to the short-chain dehydrogenases/reductases (SDR) family.</text>
</comment>
<sequence length="304" mass="32080">MSKWTLADMPSQQGKVAVVTGTGGLGYEDALALAQAGADVIVAGRNAGKGDEAVAKVRQAVPGATIGFEQVDLASLASVRSFTERLAKSHSKIDILINNAGVMVPPQRQVTTDGFELQFGTNYLGHFALTSGLMPLLKAAGNARVISLSSVAARNGQIHFDDLQFAGNYVPMAAYGQSKVACLMFARELHRRSVENGWGVTSIGAHPGVSRTDLLHNAPGRMSLMGLTRTYLWFLFQPAAQGALPTLYAATAAEAQGGAYYGPNGMSEIRGYPAPARVPPAALDAKASKRLWEVSEELSGARFS</sequence>
<name>A0A1Y6FCE0_9HYPH</name>
<gene>
    <name evidence="3" type="ORF">SAMN06295905_1785</name>
</gene>
<dbReference type="EMBL" id="FXWK01000001">
    <property type="protein sequence ID" value="SMQ70123.1"/>
    <property type="molecule type" value="Genomic_DNA"/>
</dbReference>
<dbReference type="GO" id="GO:0016491">
    <property type="term" value="F:oxidoreductase activity"/>
    <property type="evidence" value="ECO:0007669"/>
    <property type="project" value="UniProtKB-KW"/>
</dbReference>
<dbReference type="InterPro" id="IPR036291">
    <property type="entry name" value="NAD(P)-bd_dom_sf"/>
</dbReference>
<dbReference type="OrthoDB" id="109589at2"/>
<dbReference type="AlphaFoldDB" id="A0A1Y6FCE0"/>
<evidence type="ECO:0000313" key="3">
    <source>
        <dbReference type="EMBL" id="SMQ70123.1"/>
    </source>
</evidence>
<keyword evidence="1" id="KW-0560">Oxidoreductase</keyword>
<evidence type="ECO:0000256" key="1">
    <source>
        <dbReference type="ARBA" id="ARBA00023002"/>
    </source>
</evidence>
<keyword evidence="4" id="KW-1185">Reference proteome</keyword>
<dbReference type="PRINTS" id="PR00081">
    <property type="entry name" value="GDHRDH"/>
</dbReference>
<dbReference type="InterPro" id="IPR002347">
    <property type="entry name" value="SDR_fam"/>
</dbReference>
<evidence type="ECO:0000313" key="4">
    <source>
        <dbReference type="Proteomes" id="UP000194474"/>
    </source>
</evidence>
<dbReference type="Gene3D" id="3.40.50.720">
    <property type="entry name" value="NAD(P)-binding Rossmann-like Domain"/>
    <property type="match status" value="1"/>
</dbReference>
<protein>
    <submittedName>
        <fullName evidence="3">NADP-dependent 3-hydroxy acid dehydrogenase YdfG</fullName>
    </submittedName>
</protein>